<dbReference type="Pfam" id="PF03968">
    <property type="entry name" value="LptD_N"/>
    <property type="match status" value="1"/>
</dbReference>
<dbReference type="InterPro" id="IPR052037">
    <property type="entry name" value="LPS_export_LptA"/>
</dbReference>
<dbReference type="PANTHER" id="PTHR36504">
    <property type="entry name" value="LIPOPOLYSACCHARIDE EXPORT SYSTEM PROTEIN LPTA"/>
    <property type="match status" value="1"/>
</dbReference>
<dbReference type="EMBL" id="JAILXK010000001">
    <property type="protein sequence ID" value="MBY4635583.1"/>
    <property type="molecule type" value="Genomic_DNA"/>
</dbReference>
<dbReference type="Gene3D" id="2.60.450.10">
    <property type="entry name" value="Lipopolysaccharide (LPS) transport protein A like domain"/>
    <property type="match status" value="1"/>
</dbReference>
<evidence type="ECO:0000256" key="3">
    <source>
        <dbReference type="SAM" id="SignalP"/>
    </source>
</evidence>
<gene>
    <name evidence="5" type="ORF">K5P26_00340</name>
</gene>
<reference evidence="5" key="1">
    <citation type="submission" date="2021-08" db="EMBL/GenBank/DDBJ databases">
        <title>Sphingopyxis panaciterrulae sp. nov., isolated from the surface water of the Yellow Sea.</title>
        <authorList>
            <person name="Gao Z."/>
            <person name="Zhang D."/>
            <person name="Zhang A."/>
        </authorList>
    </citation>
    <scope>NUCLEOTIDE SEQUENCE</scope>
    <source>
        <strain evidence="5">XHP0097</strain>
    </source>
</reference>
<evidence type="ECO:0000259" key="4">
    <source>
        <dbReference type="Pfam" id="PF03968"/>
    </source>
</evidence>
<feature type="chain" id="PRO_5046740003" evidence="3">
    <location>
        <begin position="24"/>
        <end position="191"/>
    </location>
</feature>
<keyword evidence="1 3" id="KW-0732">Signal</keyword>
<name>A0ABS7M9V6_9SPHN</name>
<dbReference type="Proteomes" id="UP001166571">
    <property type="component" value="Unassembled WGS sequence"/>
</dbReference>
<evidence type="ECO:0000313" key="6">
    <source>
        <dbReference type="Proteomes" id="UP001166571"/>
    </source>
</evidence>
<evidence type="ECO:0000256" key="1">
    <source>
        <dbReference type="ARBA" id="ARBA00022729"/>
    </source>
</evidence>
<dbReference type="InterPro" id="IPR005653">
    <property type="entry name" value="OstA-like_N"/>
</dbReference>
<keyword evidence="6" id="KW-1185">Reference proteome</keyword>
<proteinExistence type="predicted"/>
<accession>A0ABS7M9V6</accession>
<feature type="domain" description="Organic solvent tolerance-like N-terminal" evidence="4">
    <location>
        <begin position="53"/>
        <end position="154"/>
    </location>
</feature>
<evidence type="ECO:0000256" key="2">
    <source>
        <dbReference type="SAM" id="MobiDB-lite"/>
    </source>
</evidence>
<protein>
    <submittedName>
        <fullName evidence="5">LptA/OstA family protein</fullName>
    </submittedName>
</protein>
<organism evidence="5 6">
    <name type="scientific">Sphingopyxis jiangsuensis</name>
    <dbReference type="NCBI Taxonomy" id="2871171"/>
    <lineage>
        <taxon>Bacteria</taxon>
        <taxon>Pseudomonadati</taxon>
        <taxon>Pseudomonadota</taxon>
        <taxon>Alphaproteobacteria</taxon>
        <taxon>Sphingomonadales</taxon>
        <taxon>Sphingomonadaceae</taxon>
        <taxon>Sphingopyxis</taxon>
    </lineage>
</organism>
<comment type="caution">
    <text evidence="5">The sequence shown here is derived from an EMBL/GenBank/DDBJ whole genome shotgun (WGS) entry which is preliminary data.</text>
</comment>
<dbReference type="PANTHER" id="PTHR36504:SF1">
    <property type="entry name" value="LIPOPOLYSACCHARIDE EXPORT SYSTEM PROTEIN LPTA"/>
    <property type="match status" value="1"/>
</dbReference>
<feature type="region of interest" description="Disordered" evidence="2">
    <location>
        <begin position="159"/>
        <end position="191"/>
    </location>
</feature>
<evidence type="ECO:0000313" key="5">
    <source>
        <dbReference type="EMBL" id="MBY4635583.1"/>
    </source>
</evidence>
<feature type="compositionally biased region" description="Low complexity" evidence="2">
    <location>
        <begin position="181"/>
        <end position="191"/>
    </location>
</feature>
<feature type="signal peptide" evidence="3">
    <location>
        <begin position="1"/>
        <end position="23"/>
    </location>
</feature>
<sequence>MTRLSSIRSLALAGAGFALTGLAMLSVGSGDAAQAQALANHNSNAPVDFAAGTIEVQDRADRVVLAGNVRVTQAGLTVTAPRMTVAYTRAGGTDVNRLDATGGVTVVKGDERASGNVAIYDLDRRLITMVGNVELRQRGNRLSGGRLVIDLNSGRATVDGRGAARGPDGNPVEGGTGGRVTGTFTVPERKQ</sequence>